<feature type="transmembrane region" description="Helical" evidence="9">
    <location>
        <begin position="88"/>
        <end position="106"/>
    </location>
</feature>
<comment type="caution">
    <text evidence="10">The sequence shown here is derived from an EMBL/GenBank/DDBJ whole genome shotgun (WGS) entry which is preliminary data.</text>
</comment>
<reference evidence="10" key="1">
    <citation type="submission" date="2018-08" db="EMBL/GenBank/DDBJ databases">
        <title>Comparative genomics of wild bee and flower associated Lactobacillus reveals potential adaptation to the bee host.</title>
        <authorList>
            <person name="Vuong H.Q."/>
            <person name="Mcfrederick Q.S."/>
        </authorList>
    </citation>
    <scope>NUCLEOTIDE SEQUENCE</scope>
    <source>
        <strain evidence="10">HV_63</strain>
    </source>
</reference>
<evidence type="ECO:0000256" key="7">
    <source>
        <dbReference type="ARBA" id="ARBA00023136"/>
    </source>
</evidence>
<dbReference type="GO" id="GO:0005886">
    <property type="term" value="C:plasma membrane"/>
    <property type="evidence" value="ECO:0007669"/>
    <property type="project" value="UniProtKB-SubCell"/>
</dbReference>
<evidence type="ECO:0000256" key="3">
    <source>
        <dbReference type="ARBA" id="ARBA00022448"/>
    </source>
</evidence>
<comment type="similarity">
    <text evidence="2 8">Belongs to the BioY family.</text>
</comment>
<dbReference type="Proteomes" id="UP000784700">
    <property type="component" value="Unassembled WGS sequence"/>
</dbReference>
<sequence length="180" mass="19735">MKTKDLTQIALMTALIIVLGMFPGIPVLLIPVPIVLQNFGIMLAGILLGGKKGTFSVLIFTLLVMVGLPFLSGFQGGLAVFVGPTAGYLFAWIFTPMLIALINNLISKYTPWKNNFGSLLIATIFTSIIFTYVLAILWLSWQSHISILNAFYANFLFIPGDILKAVIAVFLAQRLNKIIK</sequence>
<feature type="transmembrane region" description="Helical" evidence="9">
    <location>
        <begin position="9"/>
        <end position="28"/>
    </location>
</feature>
<dbReference type="AlphaFoldDB" id="A0A9Q8MUR7"/>
<keyword evidence="7 8" id="KW-0472">Membrane</keyword>
<keyword evidence="4 8" id="KW-1003">Cell membrane</keyword>
<protein>
    <recommendedName>
        <fullName evidence="8">Biotin transporter</fullName>
    </recommendedName>
</protein>
<evidence type="ECO:0000256" key="8">
    <source>
        <dbReference type="PIRNR" id="PIRNR016661"/>
    </source>
</evidence>
<keyword evidence="3 8" id="KW-0813">Transport</keyword>
<feature type="transmembrane region" description="Helical" evidence="9">
    <location>
        <begin position="57"/>
        <end position="82"/>
    </location>
</feature>
<dbReference type="PANTHER" id="PTHR34295">
    <property type="entry name" value="BIOTIN TRANSPORTER BIOY"/>
    <property type="match status" value="1"/>
</dbReference>
<proteinExistence type="inferred from homology"/>
<name>A0A9Q8MUR7_9LACO</name>
<accession>A0A9Q8MUR7</accession>
<evidence type="ECO:0000256" key="2">
    <source>
        <dbReference type="ARBA" id="ARBA00010692"/>
    </source>
</evidence>
<evidence type="ECO:0000256" key="6">
    <source>
        <dbReference type="ARBA" id="ARBA00022989"/>
    </source>
</evidence>
<gene>
    <name evidence="10" type="ORF">DY130_01645</name>
</gene>
<feature type="transmembrane region" description="Helical" evidence="9">
    <location>
        <begin position="118"/>
        <end position="139"/>
    </location>
</feature>
<evidence type="ECO:0000313" key="10">
    <source>
        <dbReference type="EMBL" id="TPR46245.1"/>
    </source>
</evidence>
<dbReference type="EMBL" id="QUBG01000001">
    <property type="protein sequence ID" value="TPR46245.1"/>
    <property type="molecule type" value="Genomic_DNA"/>
</dbReference>
<dbReference type="Gene3D" id="1.10.1760.20">
    <property type="match status" value="1"/>
</dbReference>
<dbReference type="PANTHER" id="PTHR34295:SF4">
    <property type="entry name" value="BIOTIN TRANSPORTER BIOY-RELATED"/>
    <property type="match status" value="1"/>
</dbReference>
<comment type="subcellular location">
    <subcellularLocation>
        <location evidence="1 8">Cell membrane</location>
        <topology evidence="1 8">Multi-pass membrane protein</topology>
    </subcellularLocation>
</comment>
<dbReference type="PIRSF" id="PIRSF016661">
    <property type="entry name" value="BioY"/>
    <property type="match status" value="1"/>
</dbReference>
<dbReference type="GO" id="GO:0015225">
    <property type="term" value="F:biotin transmembrane transporter activity"/>
    <property type="evidence" value="ECO:0007669"/>
    <property type="project" value="UniProtKB-UniRule"/>
</dbReference>
<dbReference type="RefSeq" id="WP_140936155.1">
    <property type="nucleotide sequence ID" value="NZ_QUBF01000001.1"/>
</dbReference>
<dbReference type="Pfam" id="PF02632">
    <property type="entry name" value="BioY"/>
    <property type="match status" value="1"/>
</dbReference>
<evidence type="ECO:0000256" key="4">
    <source>
        <dbReference type="ARBA" id="ARBA00022475"/>
    </source>
</evidence>
<dbReference type="GeneID" id="58107830"/>
<keyword evidence="6 9" id="KW-1133">Transmembrane helix</keyword>
<organism evidence="10 11">
    <name type="scientific">Apilactobacillus micheneri</name>
    <dbReference type="NCBI Taxonomy" id="1899430"/>
    <lineage>
        <taxon>Bacteria</taxon>
        <taxon>Bacillati</taxon>
        <taxon>Bacillota</taxon>
        <taxon>Bacilli</taxon>
        <taxon>Lactobacillales</taxon>
        <taxon>Lactobacillaceae</taxon>
        <taxon>Apilactobacillus</taxon>
    </lineage>
</organism>
<evidence type="ECO:0000313" key="11">
    <source>
        <dbReference type="Proteomes" id="UP000784700"/>
    </source>
</evidence>
<feature type="transmembrane region" description="Helical" evidence="9">
    <location>
        <begin position="34"/>
        <end position="50"/>
    </location>
</feature>
<feature type="transmembrane region" description="Helical" evidence="9">
    <location>
        <begin position="151"/>
        <end position="172"/>
    </location>
</feature>
<evidence type="ECO:0000256" key="1">
    <source>
        <dbReference type="ARBA" id="ARBA00004651"/>
    </source>
</evidence>
<dbReference type="InterPro" id="IPR003784">
    <property type="entry name" value="BioY"/>
</dbReference>
<evidence type="ECO:0000256" key="9">
    <source>
        <dbReference type="SAM" id="Phobius"/>
    </source>
</evidence>
<keyword evidence="5 9" id="KW-0812">Transmembrane</keyword>
<evidence type="ECO:0000256" key="5">
    <source>
        <dbReference type="ARBA" id="ARBA00022692"/>
    </source>
</evidence>